<evidence type="ECO:0000313" key="3">
    <source>
        <dbReference type="Proteomes" id="UP001140453"/>
    </source>
</evidence>
<dbReference type="EMBL" id="JAPEVB010000008">
    <property type="protein sequence ID" value="KAJ4385262.1"/>
    <property type="molecule type" value="Genomic_DNA"/>
</dbReference>
<sequence length="252" mass="26727">MMRVCTLLGCSDYTMFLDLGPEVPKAITALRALISLLAPKKGDKLRPEEVLKLLREEMLARHGDDAGEIPVLKPRDVVAVKDRFKTASDNASAAGESGLSDPVVPGPSNAGKRPRPSSPLVLGSWNGMESHLEVEDERPARRRRLASPEGDSEPVESGRSAVSSAGQENSILAALSESDVSGLAGMRDAHVPSAGSERREAYLDLLRQVAELPAPVPDEDGPMLSGMMAMVRMGAVTAILGLEARRRATGGS</sequence>
<proteinExistence type="predicted"/>
<feature type="compositionally biased region" description="Basic and acidic residues" evidence="1">
    <location>
        <begin position="130"/>
        <end position="139"/>
    </location>
</feature>
<organism evidence="2 3">
    <name type="scientific">Gnomoniopsis smithogilvyi</name>
    <dbReference type="NCBI Taxonomy" id="1191159"/>
    <lineage>
        <taxon>Eukaryota</taxon>
        <taxon>Fungi</taxon>
        <taxon>Dikarya</taxon>
        <taxon>Ascomycota</taxon>
        <taxon>Pezizomycotina</taxon>
        <taxon>Sordariomycetes</taxon>
        <taxon>Sordariomycetidae</taxon>
        <taxon>Diaporthales</taxon>
        <taxon>Gnomoniaceae</taxon>
        <taxon>Gnomoniopsis</taxon>
    </lineage>
</organism>
<reference evidence="2" key="1">
    <citation type="submission" date="2022-10" db="EMBL/GenBank/DDBJ databases">
        <title>Tapping the CABI collections for fungal endophytes: first genome assemblies for Collariella, Neodidymelliopsis, Ascochyta clinopodiicola, Didymella pomorum, Didymosphaeria variabile, Neocosmospora piperis and Neocucurbitaria cava.</title>
        <authorList>
            <person name="Hill R."/>
        </authorList>
    </citation>
    <scope>NUCLEOTIDE SEQUENCE</scope>
    <source>
        <strain evidence="2">IMI 355082</strain>
    </source>
</reference>
<feature type="region of interest" description="Disordered" evidence="1">
    <location>
        <begin position="89"/>
        <end position="166"/>
    </location>
</feature>
<dbReference type="Proteomes" id="UP001140453">
    <property type="component" value="Unassembled WGS sequence"/>
</dbReference>
<evidence type="ECO:0000256" key="1">
    <source>
        <dbReference type="SAM" id="MobiDB-lite"/>
    </source>
</evidence>
<gene>
    <name evidence="2" type="ORF">N0V93_010323</name>
</gene>
<evidence type="ECO:0000313" key="2">
    <source>
        <dbReference type="EMBL" id="KAJ4385262.1"/>
    </source>
</evidence>
<comment type="caution">
    <text evidence="2">The sequence shown here is derived from an EMBL/GenBank/DDBJ whole genome shotgun (WGS) entry which is preliminary data.</text>
</comment>
<protein>
    <submittedName>
        <fullName evidence="2">Uncharacterized protein</fullName>
    </submittedName>
</protein>
<dbReference type="OrthoDB" id="10337559at2759"/>
<dbReference type="AlphaFoldDB" id="A0A9W9CSL3"/>
<accession>A0A9W9CSL3</accession>
<name>A0A9W9CSL3_9PEZI</name>
<keyword evidence="3" id="KW-1185">Reference proteome</keyword>